<gene>
    <name evidence="1" type="ORF">UFOVP1333_4</name>
</gene>
<accession>A0A6J5S1T8</accession>
<organism evidence="1">
    <name type="scientific">uncultured Caudovirales phage</name>
    <dbReference type="NCBI Taxonomy" id="2100421"/>
    <lineage>
        <taxon>Viruses</taxon>
        <taxon>Duplodnaviria</taxon>
        <taxon>Heunggongvirae</taxon>
        <taxon>Uroviricota</taxon>
        <taxon>Caudoviricetes</taxon>
        <taxon>Peduoviridae</taxon>
        <taxon>Maltschvirus</taxon>
        <taxon>Maltschvirus maltsch</taxon>
    </lineage>
</organism>
<proteinExistence type="predicted"/>
<evidence type="ECO:0000313" key="1">
    <source>
        <dbReference type="EMBL" id="CAB4198884.1"/>
    </source>
</evidence>
<name>A0A6J5S1T8_9CAUD</name>
<reference evidence="1" key="1">
    <citation type="submission" date="2020-05" db="EMBL/GenBank/DDBJ databases">
        <authorList>
            <person name="Chiriac C."/>
            <person name="Salcher M."/>
            <person name="Ghai R."/>
            <person name="Kavagutti S V."/>
        </authorList>
    </citation>
    <scope>NUCLEOTIDE SEQUENCE</scope>
</reference>
<protein>
    <submittedName>
        <fullName evidence="1">Uncharacterized protein</fullName>
    </submittedName>
</protein>
<sequence>MAITYSDPDVDTDETTTQLAALTPTDNGVIIGNGSAFVVESGATLKTSLGLTIGLASAAYKDTGTSGNTVPLLDGANTWSAQQNATVTSAGAATTPLILRNASSTASTESVLQFNPSASTARYSEIASRNDGSNTTSLILRGGAGGTLTDGITVSGLGVVTLSSGATIPSPTLSGTIPGSPTMTGNLIFNSTTPITVGAADTGAHYMKFTNNGGNAFVGVDSSAGGVLLPSSPYDLCILTESAQDIVFGTTNIERMRISAAGVATFAAAGTPLVVNSTNSTALKLQFTDNGVARGYIAADSTYCHVITTSGGTTTTRWTNSNGLMEHLFGMVVGSPTSGNRGDGTINAVAVYDDNTLLTCYVLDAAIDGTVDMAKWDEKVPNRVIPAVTQTVEDTDAEPDAEGVYPTKLVEVEPESVEVRIHTDARKFVARLGTDTDPLNIDKYADHWKTKRHLTSMPNEEKFDPLAGLPTGSWIQRLIETVEIQAVHIDNLNQRLKALEAAQ</sequence>
<dbReference type="EMBL" id="LR797280">
    <property type="protein sequence ID" value="CAB4198884.1"/>
    <property type="molecule type" value="Genomic_DNA"/>
</dbReference>